<comment type="caution">
    <text evidence="10">The sequence shown here is derived from an EMBL/GenBank/DDBJ whole genome shotgun (WGS) entry which is preliminary data.</text>
</comment>
<name>A0A8J3S350_PLARO</name>
<dbReference type="GO" id="GO:0005886">
    <property type="term" value="C:plasma membrane"/>
    <property type="evidence" value="ECO:0007669"/>
    <property type="project" value="TreeGrafter"/>
</dbReference>
<dbReference type="GO" id="GO:0008360">
    <property type="term" value="P:regulation of cell shape"/>
    <property type="evidence" value="ECO:0007669"/>
    <property type="project" value="UniProtKB-KW"/>
</dbReference>
<keyword evidence="3 9" id="KW-0812">Transmembrane</keyword>
<dbReference type="Pfam" id="PF01098">
    <property type="entry name" value="FTSW_RODA_SPOVE"/>
    <property type="match status" value="1"/>
</dbReference>
<dbReference type="PANTHER" id="PTHR30474:SF14">
    <property type="entry name" value="CELL CYCLE PROTEIN"/>
    <property type="match status" value="1"/>
</dbReference>
<organism evidence="10 11">
    <name type="scientific">Planobispora rosea</name>
    <dbReference type="NCBI Taxonomy" id="35762"/>
    <lineage>
        <taxon>Bacteria</taxon>
        <taxon>Bacillati</taxon>
        <taxon>Actinomycetota</taxon>
        <taxon>Actinomycetes</taxon>
        <taxon>Streptosporangiales</taxon>
        <taxon>Streptosporangiaceae</taxon>
        <taxon>Planobispora</taxon>
    </lineage>
</organism>
<dbReference type="GO" id="GO:0015648">
    <property type="term" value="F:lipid-linked peptidoglycan transporter activity"/>
    <property type="evidence" value="ECO:0007669"/>
    <property type="project" value="TreeGrafter"/>
</dbReference>
<dbReference type="GO" id="GO:0008955">
    <property type="term" value="F:peptidoglycan glycosyltransferase activity"/>
    <property type="evidence" value="ECO:0007669"/>
    <property type="project" value="UniProtKB-EC"/>
</dbReference>
<dbReference type="GO" id="GO:0032153">
    <property type="term" value="C:cell division site"/>
    <property type="evidence" value="ECO:0007669"/>
    <property type="project" value="TreeGrafter"/>
</dbReference>
<evidence type="ECO:0000256" key="9">
    <source>
        <dbReference type="SAM" id="Phobius"/>
    </source>
</evidence>
<feature type="transmembrane region" description="Helical" evidence="9">
    <location>
        <begin position="274"/>
        <end position="294"/>
    </location>
</feature>
<evidence type="ECO:0000256" key="8">
    <source>
        <dbReference type="ARBA" id="ARBA00049902"/>
    </source>
</evidence>
<dbReference type="InterPro" id="IPR011923">
    <property type="entry name" value="RodA/MrdB"/>
</dbReference>
<feature type="transmembrane region" description="Helical" evidence="9">
    <location>
        <begin position="75"/>
        <end position="93"/>
    </location>
</feature>
<dbReference type="Proteomes" id="UP000655044">
    <property type="component" value="Unassembled WGS sequence"/>
</dbReference>
<evidence type="ECO:0000256" key="2">
    <source>
        <dbReference type="ARBA" id="ARBA00004752"/>
    </source>
</evidence>
<keyword evidence="4" id="KW-0133">Cell shape</keyword>
<dbReference type="RefSeq" id="WP_189241783.1">
    <property type="nucleotide sequence ID" value="NZ_BMQP01000004.1"/>
</dbReference>
<keyword evidence="11" id="KW-1185">Reference proteome</keyword>
<dbReference type="InterPro" id="IPR001182">
    <property type="entry name" value="FtsW/RodA"/>
</dbReference>
<evidence type="ECO:0000313" key="10">
    <source>
        <dbReference type="EMBL" id="GIH82738.1"/>
    </source>
</evidence>
<feature type="transmembrane region" description="Helical" evidence="9">
    <location>
        <begin position="185"/>
        <end position="202"/>
    </location>
</feature>
<dbReference type="GO" id="GO:0051301">
    <property type="term" value="P:cell division"/>
    <property type="evidence" value="ECO:0007669"/>
    <property type="project" value="InterPro"/>
</dbReference>
<keyword evidence="6 9" id="KW-0472">Membrane</keyword>
<dbReference type="AlphaFoldDB" id="A0A8J3S350"/>
<feature type="transmembrane region" description="Helical" evidence="9">
    <location>
        <begin position="138"/>
        <end position="155"/>
    </location>
</feature>
<evidence type="ECO:0000256" key="3">
    <source>
        <dbReference type="ARBA" id="ARBA00022692"/>
    </source>
</evidence>
<feature type="transmembrane region" description="Helical" evidence="9">
    <location>
        <begin position="306"/>
        <end position="334"/>
    </location>
</feature>
<evidence type="ECO:0000256" key="7">
    <source>
        <dbReference type="ARBA" id="ARBA00044770"/>
    </source>
</evidence>
<dbReference type="EMBL" id="BOOI01000009">
    <property type="protein sequence ID" value="GIH82738.1"/>
    <property type="molecule type" value="Genomic_DNA"/>
</dbReference>
<evidence type="ECO:0000313" key="11">
    <source>
        <dbReference type="Proteomes" id="UP000655044"/>
    </source>
</evidence>
<feature type="transmembrane region" description="Helical" evidence="9">
    <location>
        <begin position="43"/>
        <end position="63"/>
    </location>
</feature>
<protein>
    <recommendedName>
        <fullName evidence="7">peptidoglycan glycosyltransferase</fullName>
        <ecNumber evidence="7">2.4.99.28</ecNumber>
    </recommendedName>
</protein>
<feature type="transmembrane region" description="Helical" evidence="9">
    <location>
        <begin position="12"/>
        <end position="31"/>
    </location>
</feature>
<dbReference type="NCBIfam" id="TIGR02210">
    <property type="entry name" value="rodA_shape"/>
    <property type="match status" value="1"/>
</dbReference>
<comment type="catalytic activity">
    <reaction evidence="8">
        <text>[GlcNAc-(1-&gt;4)-Mur2Ac(oyl-L-Ala-gamma-D-Glu-L-Lys-D-Ala-D-Ala)](n)-di-trans,octa-cis-undecaprenyl diphosphate + beta-D-GlcNAc-(1-&gt;4)-Mur2Ac(oyl-L-Ala-gamma-D-Glu-L-Lys-D-Ala-D-Ala)-di-trans,octa-cis-undecaprenyl diphosphate = [GlcNAc-(1-&gt;4)-Mur2Ac(oyl-L-Ala-gamma-D-Glu-L-Lys-D-Ala-D-Ala)](n+1)-di-trans,octa-cis-undecaprenyl diphosphate + di-trans,octa-cis-undecaprenyl diphosphate + H(+)</text>
        <dbReference type="Rhea" id="RHEA:23708"/>
        <dbReference type="Rhea" id="RHEA-COMP:9602"/>
        <dbReference type="Rhea" id="RHEA-COMP:9603"/>
        <dbReference type="ChEBI" id="CHEBI:15378"/>
        <dbReference type="ChEBI" id="CHEBI:58405"/>
        <dbReference type="ChEBI" id="CHEBI:60033"/>
        <dbReference type="ChEBI" id="CHEBI:78435"/>
        <dbReference type="EC" id="2.4.99.28"/>
    </reaction>
</comment>
<evidence type="ECO:0000256" key="4">
    <source>
        <dbReference type="ARBA" id="ARBA00022960"/>
    </source>
</evidence>
<gene>
    <name evidence="10" type="ORF">Pro02_11460</name>
</gene>
<proteinExistence type="predicted"/>
<sequence length="376" mass="39051">MRDRLRVLDWRICLPATALCVVGVLLVWSSTRAMPPEGSHTHLWRQIAYSGAGLALMTILAGADRWSLRAWGPPAYLTGCLGLAAVLSPLGVTVNGSRSWLNLGVLQFQPSELAKPALVLALAALLGAAPDGERRRRASGLPAALAVAGVPLGLVMLQPDLGTALILAATTLSMIVIAGTPGRSIGLLAGGALGAAALAWWLDLLKPHQVQRLLVFADPAADPQGAGYNAIQALETIGSGGLLGRGLFHGDQTGGRFVPEQHTDFIYTVAGEELGFAGAAVVLVLLWSILWRGLRIAAQAATPYDRLVAGGIVCWLATQATINIGMVLGLAPIIGVPLPLVSYGGSSVVSCLAAAGILMSVRGEHRAAPRTHVIWS</sequence>
<evidence type="ECO:0000256" key="6">
    <source>
        <dbReference type="ARBA" id="ARBA00023136"/>
    </source>
</evidence>
<dbReference type="InterPro" id="IPR018365">
    <property type="entry name" value="Cell_cycle_FtsW-rel_CS"/>
</dbReference>
<feature type="transmembrane region" description="Helical" evidence="9">
    <location>
        <begin position="161"/>
        <end position="178"/>
    </location>
</feature>
<accession>A0A8J3S350</accession>
<evidence type="ECO:0000256" key="1">
    <source>
        <dbReference type="ARBA" id="ARBA00004141"/>
    </source>
</evidence>
<comment type="subcellular location">
    <subcellularLocation>
        <location evidence="1">Membrane</location>
        <topology evidence="1">Multi-pass membrane protein</topology>
    </subcellularLocation>
</comment>
<keyword evidence="5 9" id="KW-1133">Transmembrane helix</keyword>
<dbReference type="PROSITE" id="PS00428">
    <property type="entry name" value="FTSW_RODA_SPOVE"/>
    <property type="match status" value="1"/>
</dbReference>
<comment type="pathway">
    <text evidence="2">Cell wall biogenesis; peptidoglycan biosynthesis.</text>
</comment>
<reference evidence="10" key="1">
    <citation type="submission" date="2021-01" db="EMBL/GenBank/DDBJ databases">
        <title>Whole genome shotgun sequence of Planobispora rosea NBRC 15558.</title>
        <authorList>
            <person name="Komaki H."/>
            <person name="Tamura T."/>
        </authorList>
    </citation>
    <scope>NUCLEOTIDE SEQUENCE</scope>
    <source>
        <strain evidence="10">NBRC 15558</strain>
    </source>
</reference>
<feature type="transmembrane region" description="Helical" evidence="9">
    <location>
        <begin position="113"/>
        <end position="131"/>
    </location>
</feature>
<dbReference type="EC" id="2.4.99.28" evidence="7"/>
<feature type="transmembrane region" description="Helical" evidence="9">
    <location>
        <begin position="340"/>
        <end position="361"/>
    </location>
</feature>
<dbReference type="PANTHER" id="PTHR30474">
    <property type="entry name" value="CELL CYCLE PROTEIN"/>
    <property type="match status" value="1"/>
</dbReference>
<evidence type="ECO:0000256" key="5">
    <source>
        <dbReference type="ARBA" id="ARBA00022989"/>
    </source>
</evidence>